<dbReference type="AlphaFoldDB" id="K6XDM1"/>
<feature type="domain" description="6-hydroxymethylpterin diphosphokinase MptE-like" evidence="1">
    <location>
        <begin position="550"/>
        <end position="708"/>
    </location>
</feature>
<proteinExistence type="predicted"/>
<keyword evidence="4" id="KW-1185">Reference proteome</keyword>
<dbReference type="eggNOG" id="COG2604">
    <property type="taxonomic scope" value="Bacteria"/>
</dbReference>
<gene>
    <name evidence="3" type="ORF">GARC_1768</name>
</gene>
<sequence length="1170" mass="134388">MLKNIRLHIEKDEQKQALLDEKLASHILTTHQSNINTFQRNIPSLLPYVQNPNLANHSIFINKYGENNIVDYGMGRTFYGFHPEEEVLEQLSRIEQHCPEVVFKTPISSHNDDSHQVKSIEELESVKLRNQQQPMPYEIECLVVLGCGLGIHLSHLLKRHKIKNLLIYEPELQYFQCSIMTTSWQDIFTLAKEHNTAIFLQLEKDGRDLLQDINELVEHCAISSFHLYKHYNHQVFDSIHKDLSERSWSEIEESGFKLKSQESYLDFLPSWTPNIDLADHSLLVTPNEKLTNNLRAFKKYFPDIYKEYKNYKPKKWLPIANTAGEVNLVKIDSLHSWYGASPKQDCTLNFDNFNEQPNKDGLVLGYKGNKLAHYIHYQFVKETEELLKQAEEEVGALPNNVPSIIMFGLGVGYQLEKLLEEHTVEKLFICEPNPDFFYASLFAIDWQNIFETVEKSETRIYLNIGDDGTNLFRDLLSQFYAIGPYILNSTYFYQSYYNASLNSAITQLREQLQVVISMGEYFDHAYYGIAHTKEGMRRKIPVLTADPASQLSYDDKEVPVFIVGNGPSLDSSIEAIKEWQGQAIIVSCGTTLQALHRHGITPDFHAEIEQNRSTFDWAVLIGDLDYLKNITLISCNGIHPDTCDLYKDVLIAFKEGESSTVSALSVLGRENFTTLLNAFPTVSNFAIDLFSTIGFTSIYLIGVDLGFVDVKHHHSKSSGYYQEDGEETYDFTKSANTSLIVPGNFRPRVNTKHEFKVSRQVIEQVTSAKPKGQDFYNCSDGAKIQGALPIRPDELLIVVTENQKTQVVEKLKTQIFSTKELSNYSERFEKQFSHDLLISELSAFQTLLEKDVTCKEDIERVINKQKEMLFTSYKNGKSLLFYYLYGTVNFANAVLSKLQNTPQHSKSVPKAFIQTKEKWLETVGNIKFLMTENEEDDFDVSSFNIIKREIKKLENHCGNCSILIATDSSIFTKSLKFILDSEFSWINKIDFLSTQQLDSYKKTPDYAIYHLEDLKHASVLGKRNTIITLKSDEAPPLDYNGITYLKSPAIKNEKIFDSPLFLARVAISSCLSEQKCNLILPKYRALQNIDLEEHVFNIPAERYIAFDNRCYISVFLRGNCQQSKKVPNNGTRTKKIIGSLKMRQLIFQLMTETDFYTHKQKVLDLLDSKI</sequence>
<dbReference type="EMBL" id="BAEO01000024">
    <property type="protein sequence ID" value="GAC18739.1"/>
    <property type="molecule type" value="Genomic_DNA"/>
</dbReference>
<dbReference type="STRING" id="493475.GARC_1768"/>
<dbReference type="PANTHER" id="PTHR41786">
    <property type="entry name" value="MOTILITY ACCESSORY FACTOR MAF"/>
    <property type="match status" value="1"/>
</dbReference>
<protein>
    <recommendedName>
        <fullName evidence="5">DUF115 domain-containing protein</fullName>
    </recommendedName>
</protein>
<organism evidence="3 4">
    <name type="scientific">Paraglaciecola arctica BSs20135</name>
    <dbReference type="NCBI Taxonomy" id="493475"/>
    <lineage>
        <taxon>Bacteria</taxon>
        <taxon>Pseudomonadati</taxon>
        <taxon>Pseudomonadota</taxon>
        <taxon>Gammaproteobacteria</taxon>
        <taxon>Alteromonadales</taxon>
        <taxon>Alteromonadaceae</taxon>
        <taxon>Paraglaciecola</taxon>
    </lineage>
</organism>
<evidence type="ECO:0000313" key="4">
    <source>
        <dbReference type="Proteomes" id="UP000006327"/>
    </source>
</evidence>
<evidence type="ECO:0008006" key="5">
    <source>
        <dbReference type="Google" id="ProtNLM"/>
    </source>
</evidence>
<dbReference type="InterPro" id="IPR002826">
    <property type="entry name" value="MptE-like"/>
</dbReference>
<name>K6XDM1_9ALTE</name>
<evidence type="ECO:0000259" key="2">
    <source>
        <dbReference type="Pfam" id="PF20157"/>
    </source>
</evidence>
<accession>K6XDM1</accession>
<feature type="domain" description="Glycosyltransferase Maf N-terminal" evidence="2">
    <location>
        <begin position="291"/>
        <end position="517"/>
    </location>
</feature>
<dbReference type="Pfam" id="PF01973">
    <property type="entry name" value="MptE-like"/>
    <property type="match status" value="1"/>
</dbReference>
<dbReference type="Proteomes" id="UP000006327">
    <property type="component" value="Unassembled WGS sequence"/>
</dbReference>
<dbReference type="OrthoDB" id="7254531at2"/>
<dbReference type="Pfam" id="PF20157">
    <property type="entry name" value="Maf_flag10_N"/>
    <property type="match status" value="2"/>
</dbReference>
<reference evidence="3 4" key="1">
    <citation type="journal article" date="2017" name="Antonie Van Leeuwenhoek">
        <title>Rhizobium rhizosphaerae sp. nov., a novel species isolated from rice rhizosphere.</title>
        <authorList>
            <person name="Zhao J.J."/>
            <person name="Zhang J."/>
            <person name="Zhang R.J."/>
            <person name="Zhang C.W."/>
            <person name="Yin H.Q."/>
            <person name="Zhang X.X."/>
        </authorList>
    </citation>
    <scope>NUCLEOTIDE SEQUENCE [LARGE SCALE GENOMIC DNA]</scope>
    <source>
        <strain evidence="3 4">BSs20135</strain>
    </source>
</reference>
<dbReference type="PANTHER" id="PTHR41786:SF1">
    <property type="entry name" value="6-HYDROXYMETHYLPTERIN DIPHOSPHOKINASE MPTE-LIKE DOMAIN-CONTAINING PROTEIN"/>
    <property type="match status" value="1"/>
</dbReference>
<evidence type="ECO:0000259" key="1">
    <source>
        <dbReference type="Pfam" id="PF01973"/>
    </source>
</evidence>
<feature type="domain" description="Glycosyltransferase Maf N-terminal" evidence="2">
    <location>
        <begin position="32"/>
        <end position="246"/>
    </location>
</feature>
<dbReference type="RefSeq" id="WP_007618865.1">
    <property type="nucleotide sequence ID" value="NZ_BAEO01000024.1"/>
</dbReference>
<dbReference type="InterPro" id="IPR045376">
    <property type="entry name" value="Maf_N"/>
</dbReference>
<comment type="caution">
    <text evidence="3">The sequence shown here is derived from an EMBL/GenBank/DDBJ whole genome shotgun (WGS) entry which is preliminary data.</text>
</comment>
<evidence type="ECO:0000313" key="3">
    <source>
        <dbReference type="EMBL" id="GAC18739.1"/>
    </source>
</evidence>